<evidence type="ECO:0000313" key="5">
    <source>
        <dbReference type="EMBL" id="MEN2792218.1"/>
    </source>
</evidence>
<evidence type="ECO:0000256" key="1">
    <source>
        <dbReference type="ARBA" id="ARBA00005964"/>
    </source>
</evidence>
<feature type="chain" id="PRO_5044977352" description="Carboxylic ester hydrolase" evidence="3">
    <location>
        <begin position="25"/>
        <end position="557"/>
    </location>
</feature>
<comment type="caution">
    <text evidence="5">The sequence shown here is derived from an EMBL/GenBank/DDBJ whole genome shotgun (WGS) entry which is preliminary data.</text>
</comment>
<evidence type="ECO:0000259" key="4">
    <source>
        <dbReference type="Pfam" id="PF00135"/>
    </source>
</evidence>
<dbReference type="InterPro" id="IPR029058">
    <property type="entry name" value="AB_hydrolase_fold"/>
</dbReference>
<dbReference type="PROSITE" id="PS00122">
    <property type="entry name" value="CARBOXYLESTERASE_B_1"/>
    <property type="match status" value="1"/>
</dbReference>
<evidence type="ECO:0000313" key="6">
    <source>
        <dbReference type="Proteomes" id="UP001419910"/>
    </source>
</evidence>
<dbReference type="RefSeq" id="WP_343888415.1">
    <property type="nucleotide sequence ID" value="NZ_BAAAEH010000009.1"/>
</dbReference>
<feature type="signal peptide" evidence="3">
    <location>
        <begin position="1"/>
        <end position="24"/>
    </location>
</feature>
<comment type="similarity">
    <text evidence="1 3">Belongs to the type-B carboxylesterase/lipase family.</text>
</comment>
<keyword evidence="3" id="KW-0732">Signal</keyword>
<dbReference type="EC" id="3.1.1.-" evidence="3"/>
<dbReference type="Pfam" id="PF00135">
    <property type="entry name" value="COesterase"/>
    <property type="match status" value="1"/>
</dbReference>
<dbReference type="InterPro" id="IPR019819">
    <property type="entry name" value="Carboxylesterase_B_CS"/>
</dbReference>
<dbReference type="PANTHER" id="PTHR11559">
    <property type="entry name" value="CARBOXYLESTERASE"/>
    <property type="match status" value="1"/>
</dbReference>
<name>A0ABU9Y8S8_9SPHN</name>
<evidence type="ECO:0000256" key="2">
    <source>
        <dbReference type="ARBA" id="ARBA00022801"/>
    </source>
</evidence>
<gene>
    <name evidence="5" type="ORF">ABC974_21485</name>
</gene>
<dbReference type="InterPro" id="IPR019826">
    <property type="entry name" value="Carboxylesterase_B_AS"/>
</dbReference>
<dbReference type="InterPro" id="IPR002018">
    <property type="entry name" value="CarbesteraseB"/>
</dbReference>
<dbReference type="InterPro" id="IPR050309">
    <property type="entry name" value="Type-B_Carboxylest/Lipase"/>
</dbReference>
<feature type="domain" description="Carboxylesterase type B" evidence="4">
    <location>
        <begin position="45"/>
        <end position="514"/>
    </location>
</feature>
<evidence type="ECO:0000256" key="3">
    <source>
        <dbReference type="RuleBase" id="RU361235"/>
    </source>
</evidence>
<proteinExistence type="inferred from homology"/>
<keyword evidence="2 3" id="KW-0378">Hydrolase</keyword>
<reference evidence="5 6" key="1">
    <citation type="submission" date="2024-05" db="EMBL/GenBank/DDBJ databases">
        <authorList>
            <person name="Liu Q."/>
            <person name="Xin Y.-H."/>
        </authorList>
    </citation>
    <scope>NUCLEOTIDE SEQUENCE [LARGE SCALE GENOMIC DNA]</scope>
    <source>
        <strain evidence="5 6">CGMCC 1.10181</strain>
    </source>
</reference>
<accession>A0ABU9Y8S8</accession>
<keyword evidence="6" id="KW-1185">Reference proteome</keyword>
<dbReference type="EMBL" id="JBDIME010000025">
    <property type="protein sequence ID" value="MEN2792218.1"/>
    <property type="molecule type" value="Genomic_DNA"/>
</dbReference>
<organism evidence="5 6">
    <name type="scientific">Sphingomonas oligophenolica</name>
    <dbReference type="NCBI Taxonomy" id="301154"/>
    <lineage>
        <taxon>Bacteria</taxon>
        <taxon>Pseudomonadati</taxon>
        <taxon>Pseudomonadota</taxon>
        <taxon>Alphaproteobacteria</taxon>
        <taxon>Sphingomonadales</taxon>
        <taxon>Sphingomonadaceae</taxon>
        <taxon>Sphingomonas</taxon>
    </lineage>
</organism>
<sequence length="557" mass="59661">MKRITTVLTASLLAASLMPARVTANDSPDDIPRVAAMQPIPSDPVATTSGAIAGTRIDGEVRAYLGIPYAAPPVGALRWAAPRPVAWQGVRNADRTGPECIQVLRPHDINHYFGEEATSEDCLTLNIWTPSAKPAAGLPVVVFIYGGGFTIGSSGMPNYGGAAVARRGAVFVNFNYRVGAFGFMAHPELTREQGGHSGNYGLMDQITALRWVRANIAAFGGDPDKVTIIGQSAGALSVASLIFSPEAKGLFRSATMTSWCNYHDAMPTLAEAEATGLAVQHRLKEDSLAALRNIPADRILAIQSESQLGANVAGIRIGGPIVDGLVLAGQKPALLAAGQVNRVPVIASSNTDDIDIPISPFGHVATLDQYRDAARTAFGADAAAFLRLFPAKDDAGAQAMARNVAHLAGFELASRQCARDQASIGQPAYIDQFARRHPYAPGMRFADQDPATVGAYHTGDVPYWLGTLDVYNSRRRTRDWTPYDRQLSATMMDHLIAFARDGDPGADWPAWSPSRESETWFGDGIAVRPLDVRRLDWLAAHPMVRQPLPPRPGSPRD</sequence>
<dbReference type="SUPFAM" id="SSF53474">
    <property type="entry name" value="alpha/beta-Hydrolases"/>
    <property type="match status" value="1"/>
</dbReference>
<protein>
    <recommendedName>
        <fullName evidence="3">Carboxylic ester hydrolase</fullName>
        <ecNumber evidence="3">3.1.1.-</ecNumber>
    </recommendedName>
</protein>
<dbReference type="Proteomes" id="UP001419910">
    <property type="component" value="Unassembled WGS sequence"/>
</dbReference>
<dbReference type="Gene3D" id="3.40.50.1820">
    <property type="entry name" value="alpha/beta hydrolase"/>
    <property type="match status" value="1"/>
</dbReference>
<dbReference type="PROSITE" id="PS00941">
    <property type="entry name" value="CARBOXYLESTERASE_B_2"/>
    <property type="match status" value="1"/>
</dbReference>